<name>A0A6V2SP38_HETAK</name>
<protein>
    <submittedName>
        <fullName evidence="3">Uncharacterized protein</fullName>
    </submittedName>
</protein>
<feature type="region of interest" description="Disordered" evidence="2">
    <location>
        <begin position="162"/>
        <end position="186"/>
    </location>
</feature>
<reference evidence="3" key="1">
    <citation type="submission" date="2021-01" db="EMBL/GenBank/DDBJ databases">
        <authorList>
            <person name="Corre E."/>
            <person name="Pelletier E."/>
            <person name="Niang G."/>
            <person name="Scheremetjew M."/>
            <person name="Finn R."/>
            <person name="Kale V."/>
            <person name="Holt S."/>
            <person name="Cochrane G."/>
            <person name="Meng A."/>
            <person name="Brown T."/>
            <person name="Cohen L."/>
        </authorList>
    </citation>
    <scope>NUCLEOTIDE SEQUENCE</scope>
    <source>
        <strain evidence="3">CCMP3107</strain>
    </source>
</reference>
<evidence type="ECO:0000256" key="2">
    <source>
        <dbReference type="SAM" id="MobiDB-lite"/>
    </source>
</evidence>
<feature type="region of interest" description="Disordered" evidence="2">
    <location>
        <begin position="224"/>
        <end position="271"/>
    </location>
</feature>
<sequence length="271" mass="29316">MDLFSGGPQDDITKEVFTSEDIEEFCSNLADLITESFTPIAQTLKSRGCIEHINMTRNALSEAKEAANEMTAQRAQFYQYLPELVENAQKLEELYGMIDQIEQEILPAVSRSVSDVKEGLSTLEKNDGTSSTAGAAGQLLTKSFLGQIGLRKKEIPLSAYPRAKQAGAGSQDPVLQGEAEQHAKSGPSITAALGGVCTSSSLIPSIYSTEDLFREHLLGKAKPHLHQQQNMTLKLPSSYDSSPSAKQEDGNNNDDGNNNSDYSLLAKASNK</sequence>
<dbReference type="EMBL" id="HBIU01022103">
    <property type="protein sequence ID" value="CAE0631611.1"/>
    <property type="molecule type" value="Transcribed_RNA"/>
</dbReference>
<accession>A0A6V2SP38</accession>
<evidence type="ECO:0000256" key="1">
    <source>
        <dbReference type="SAM" id="Coils"/>
    </source>
</evidence>
<evidence type="ECO:0000313" key="3">
    <source>
        <dbReference type="EMBL" id="CAE0631611.1"/>
    </source>
</evidence>
<gene>
    <name evidence="3" type="ORF">HAKA00212_LOCUS10316</name>
</gene>
<dbReference type="AlphaFoldDB" id="A0A6V2SP38"/>
<proteinExistence type="predicted"/>
<keyword evidence="1" id="KW-0175">Coiled coil</keyword>
<feature type="coiled-coil region" evidence="1">
    <location>
        <begin position="53"/>
        <end position="104"/>
    </location>
</feature>
<organism evidence="3">
    <name type="scientific">Heterosigma akashiwo</name>
    <name type="common">Chromophytic alga</name>
    <name type="synonym">Heterosigma carterae</name>
    <dbReference type="NCBI Taxonomy" id="2829"/>
    <lineage>
        <taxon>Eukaryota</taxon>
        <taxon>Sar</taxon>
        <taxon>Stramenopiles</taxon>
        <taxon>Ochrophyta</taxon>
        <taxon>Raphidophyceae</taxon>
        <taxon>Chattonellales</taxon>
        <taxon>Chattonellaceae</taxon>
        <taxon>Heterosigma</taxon>
    </lineage>
</organism>